<dbReference type="PANTHER" id="PTHR46401">
    <property type="entry name" value="GLYCOSYLTRANSFERASE WBBK-RELATED"/>
    <property type="match status" value="1"/>
</dbReference>
<dbReference type="InterPro" id="IPR001296">
    <property type="entry name" value="Glyco_trans_1"/>
</dbReference>
<dbReference type="PANTHER" id="PTHR46401:SF9">
    <property type="entry name" value="MANNOSYLTRANSFERASE A"/>
    <property type="match status" value="1"/>
</dbReference>
<reference evidence="2 3" key="1">
    <citation type="submission" date="2017-01" db="EMBL/GenBank/DDBJ databases">
        <title>Phylogeographic, genomic and meropenem susceptibility analysis of Burkholderia ubonensis.</title>
        <authorList>
            <person name="Price E.P."/>
            <person name="Sarovich D.S."/>
            <person name="Webb J.R."/>
            <person name="Hall C.M."/>
            <person name="Sahl J.W."/>
            <person name="Kaestli M."/>
            <person name="Mayo M."/>
            <person name="Harrington G."/>
            <person name="Baker A.L."/>
            <person name="Sidak-Loftis L.C."/>
            <person name="Lummis M."/>
            <person name="Schupp J.M."/>
            <person name="Gillece J.D."/>
            <person name="Tuanyok A."/>
            <person name="Warner J."/>
            <person name="Busch J.D."/>
            <person name="Keim P."/>
            <person name="Currie B.J."/>
            <person name="Wagner D.M."/>
        </authorList>
    </citation>
    <scope>NUCLEOTIDE SEQUENCE [LARGE SCALE GENOMIC DNA]</scope>
    <source>
        <strain evidence="2 3">A21</strain>
    </source>
</reference>
<sequence>MRHRLFFDVTELAGFDKGTGIQRVTRALLHALRQKTPADWKVIPVRGDGAKGHFVTATALAERQLAGNLDSSVEIAIEPAKGDIFLSVDLAYNITPSLRQELVRFRAHGVGVYFVVYDLIPLMYPEWFEGTNAWFEGNDYLKLFNFWFECVREESDGMICISDAVRKDVISWLERFPPTRRDQPKLEYFHLGSDITESLPSRGLPTNARDVLAQLKSSTTFLMVGTLEPRKGHELALDAIEKLWADGRDLKLVFVGRAGWKVEHLTERIKRHPNLNRRLFWLDGISDEYLRQVYMASSALFALSLAEGFGLPLVEAAHFKLPLIVRDIPVFREICRNAATYFSGESGEDLKGLLVEWLAKRNSGQCLLPDGMEVLSWPESAQQLMAAVGRMRDTESFWSVD</sequence>
<feature type="domain" description="Glycosyl transferase family 1" evidence="1">
    <location>
        <begin position="213"/>
        <end position="360"/>
    </location>
</feature>
<dbReference type="Proteomes" id="UP000187194">
    <property type="component" value="Unassembled WGS sequence"/>
</dbReference>
<dbReference type="Pfam" id="PF00534">
    <property type="entry name" value="Glycos_transf_1"/>
    <property type="match status" value="1"/>
</dbReference>
<keyword evidence="2" id="KW-0808">Transferase</keyword>
<dbReference type="GO" id="GO:0016757">
    <property type="term" value="F:glycosyltransferase activity"/>
    <property type="evidence" value="ECO:0007669"/>
    <property type="project" value="InterPro"/>
</dbReference>
<organism evidence="2 3">
    <name type="scientific">Burkholderia ubonensis</name>
    <dbReference type="NCBI Taxonomy" id="101571"/>
    <lineage>
        <taxon>Bacteria</taxon>
        <taxon>Pseudomonadati</taxon>
        <taxon>Pseudomonadota</taxon>
        <taxon>Betaproteobacteria</taxon>
        <taxon>Burkholderiales</taxon>
        <taxon>Burkholderiaceae</taxon>
        <taxon>Burkholderia</taxon>
        <taxon>Burkholderia cepacia complex</taxon>
    </lineage>
</organism>
<name>A0A1R1J4L1_9BURK</name>
<dbReference type="SUPFAM" id="SSF53756">
    <property type="entry name" value="UDP-Glycosyltransferase/glycogen phosphorylase"/>
    <property type="match status" value="1"/>
</dbReference>
<gene>
    <name evidence="2" type="ORF">BW685_27800</name>
</gene>
<proteinExistence type="predicted"/>
<protein>
    <submittedName>
        <fullName evidence="2">Glycosyl transferase family 1</fullName>
    </submittedName>
</protein>
<comment type="caution">
    <text evidence="2">The sequence shown here is derived from an EMBL/GenBank/DDBJ whole genome shotgun (WGS) entry which is preliminary data.</text>
</comment>
<evidence type="ECO:0000259" key="1">
    <source>
        <dbReference type="Pfam" id="PF00534"/>
    </source>
</evidence>
<evidence type="ECO:0000313" key="2">
    <source>
        <dbReference type="EMBL" id="OMG70297.1"/>
    </source>
</evidence>
<dbReference type="AlphaFoldDB" id="A0A1R1J4L1"/>
<accession>A0A1R1J4L1</accession>
<dbReference type="CDD" id="cd03809">
    <property type="entry name" value="GT4_MtfB-like"/>
    <property type="match status" value="1"/>
</dbReference>
<dbReference type="Gene3D" id="3.40.50.2000">
    <property type="entry name" value="Glycogen Phosphorylase B"/>
    <property type="match status" value="1"/>
</dbReference>
<evidence type="ECO:0000313" key="3">
    <source>
        <dbReference type="Proteomes" id="UP000187194"/>
    </source>
</evidence>
<dbReference type="EMBL" id="MTJZ01000063">
    <property type="protein sequence ID" value="OMG70297.1"/>
    <property type="molecule type" value="Genomic_DNA"/>
</dbReference>